<dbReference type="InterPro" id="IPR051532">
    <property type="entry name" value="Ester_Hydrolysis_Enzymes"/>
</dbReference>
<dbReference type="Pfam" id="PF13472">
    <property type="entry name" value="Lipase_GDSL_2"/>
    <property type="match status" value="1"/>
</dbReference>
<keyword evidence="3" id="KW-1185">Reference proteome</keyword>
<sequence length="199" mass="21521">MSADLRIFFLGDSFVQGIGDPEYRGWPGRVLAASGPSITAFNLGIRRNTSDDVQRRCWNEIEPRTMTGADHRLVLSFGSNDAVEEDGVVRVDPDRTIANLTSILDQASRRDIAVLVVGPPPVVDAGAPHLDRTTALAQRLAALCQARSVPFVPVTTALSTDPSWRAEALAGDGAHPEAGGYQRLAELVLAHGWRDWIGR</sequence>
<dbReference type="Gene3D" id="3.40.50.1110">
    <property type="entry name" value="SGNH hydrolase"/>
    <property type="match status" value="1"/>
</dbReference>
<feature type="domain" description="SGNH hydrolase-type esterase" evidence="1">
    <location>
        <begin position="9"/>
        <end position="183"/>
    </location>
</feature>
<dbReference type="PANTHER" id="PTHR30383:SF29">
    <property type="entry name" value="SGNH HYDROLASE-TYPE ESTERASE DOMAIN-CONTAINING PROTEIN"/>
    <property type="match status" value="1"/>
</dbReference>
<accession>U5EFK2</accession>
<dbReference type="STRING" id="1824.SAMN05444423_102521"/>
<organism evidence="2 3">
    <name type="scientific">Nocardia asteroides NBRC 15531</name>
    <dbReference type="NCBI Taxonomy" id="1110697"/>
    <lineage>
        <taxon>Bacteria</taxon>
        <taxon>Bacillati</taxon>
        <taxon>Actinomycetota</taxon>
        <taxon>Actinomycetes</taxon>
        <taxon>Mycobacteriales</taxon>
        <taxon>Nocardiaceae</taxon>
        <taxon>Nocardia</taxon>
    </lineage>
</organism>
<gene>
    <name evidence="2" type="ORF">NCAST_32_05870</name>
</gene>
<dbReference type="InterPro" id="IPR036514">
    <property type="entry name" value="SGNH_hydro_sf"/>
</dbReference>
<dbReference type="SUPFAM" id="SSF52266">
    <property type="entry name" value="SGNH hydrolase"/>
    <property type="match status" value="1"/>
</dbReference>
<proteinExistence type="predicted"/>
<dbReference type="RefSeq" id="WP_019047126.1">
    <property type="nucleotide sequence ID" value="NZ_BAFO02000032.1"/>
</dbReference>
<dbReference type="EMBL" id="BAFO02000032">
    <property type="protein sequence ID" value="GAD86100.1"/>
    <property type="molecule type" value="Genomic_DNA"/>
</dbReference>
<dbReference type="OrthoDB" id="5196031at2"/>
<dbReference type="PANTHER" id="PTHR30383">
    <property type="entry name" value="THIOESTERASE 1/PROTEASE 1/LYSOPHOSPHOLIPASE L1"/>
    <property type="match status" value="1"/>
</dbReference>
<reference evidence="2 3" key="1">
    <citation type="journal article" date="2014" name="BMC Genomics">
        <title>Genome based analysis of type-I polyketide synthase and nonribosomal peptide synthetase gene clusters in seven strains of five representative Nocardia species.</title>
        <authorList>
            <person name="Komaki H."/>
            <person name="Ichikawa N."/>
            <person name="Hosoyama A."/>
            <person name="Takahashi-Nakaguchi A."/>
            <person name="Matsuzawa T."/>
            <person name="Suzuki K."/>
            <person name="Fujita N."/>
            <person name="Gonoi T."/>
        </authorList>
    </citation>
    <scope>NUCLEOTIDE SEQUENCE [LARGE SCALE GENOMIC DNA]</scope>
    <source>
        <strain evidence="2 3">NBRC 15531</strain>
    </source>
</reference>
<dbReference type="InterPro" id="IPR013830">
    <property type="entry name" value="SGNH_hydro"/>
</dbReference>
<dbReference type="eggNOG" id="COG2755">
    <property type="taxonomic scope" value="Bacteria"/>
</dbReference>
<name>U5EFK2_NOCAS</name>
<evidence type="ECO:0000259" key="1">
    <source>
        <dbReference type="Pfam" id="PF13472"/>
    </source>
</evidence>
<dbReference type="GeneID" id="91517551"/>
<dbReference type="Proteomes" id="UP000017048">
    <property type="component" value="Unassembled WGS sequence"/>
</dbReference>
<protein>
    <recommendedName>
        <fullName evidence="1">SGNH hydrolase-type esterase domain-containing protein</fullName>
    </recommendedName>
</protein>
<evidence type="ECO:0000313" key="3">
    <source>
        <dbReference type="Proteomes" id="UP000017048"/>
    </source>
</evidence>
<evidence type="ECO:0000313" key="2">
    <source>
        <dbReference type="EMBL" id="GAD86100.1"/>
    </source>
</evidence>
<dbReference type="AlphaFoldDB" id="U5EFK2"/>
<comment type="caution">
    <text evidence="2">The sequence shown here is derived from an EMBL/GenBank/DDBJ whole genome shotgun (WGS) entry which is preliminary data.</text>
</comment>